<dbReference type="Gene3D" id="1.10.357.110">
    <property type="entry name" value="Vacuolar protein sorting-associated protein 53, C-terminus"/>
    <property type="match status" value="1"/>
</dbReference>
<dbReference type="Proteomes" id="UP000669133">
    <property type="component" value="Unassembled WGS sequence"/>
</dbReference>
<keyword evidence="4" id="KW-0967">Endosome</keyword>
<dbReference type="GeneID" id="93654365"/>
<accession>A0A8H7Z7P4</accession>
<dbReference type="PANTHER" id="PTHR12820">
    <property type="entry name" value="VACUOLAR SORTING PROTEIN 53"/>
    <property type="match status" value="1"/>
</dbReference>
<dbReference type="InterPro" id="IPR007234">
    <property type="entry name" value="Vps53_N"/>
</dbReference>
<evidence type="ECO:0000313" key="10">
    <source>
        <dbReference type="EMBL" id="KAG5416772.1"/>
    </source>
</evidence>
<dbReference type="GO" id="GO:0005829">
    <property type="term" value="C:cytosol"/>
    <property type="evidence" value="ECO:0007669"/>
    <property type="project" value="GOC"/>
</dbReference>
<evidence type="ECO:0000313" key="11">
    <source>
        <dbReference type="Proteomes" id="UP000669133"/>
    </source>
</evidence>
<reference evidence="10 11" key="1">
    <citation type="submission" date="2020-12" db="EMBL/GenBank/DDBJ databases">
        <title>Effect of drift, selection, and recombination on the evolution of hybrid genomes in Candida yeast pathogens.</title>
        <authorList>
            <person name="Mixao V."/>
            <person name="Ksiezopolska E."/>
            <person name="Saus E."/>
            <person name="Boekhout T."/>
            <person name="Gacser A."/>
            <person name="Gabaldon T."/>
        </authorList>
    </citation>
    <scope>NUCLEOTIDE SEQUENCE [LARGE SCALE GENOMIC DNA]</scope>
    <source>
        <strain evidence="10 11">BP57</strain>
    </source>
</reference>
<feature type="domain" description="Vps53 C-terminal" evidence="9">
    <location>
        <begin position="578"/>
        <end position="657"/>
    </location>
</feature>
<keyword evidence="11" id="KW-1185">Reference proteome</keyword>
<organism evidence="10 11">
    <name type="scientific">Candida metapsilosis</name>
    <dbReference type="NCBI Taxonomy" id="273372"/>
    <lineage>
        <taxon>Eukaryota</taxon>
        <taxon>Fungi</taxon>
        <taxon>Dikarya</taxon>
        <taxon>Ascomycota</taxon>
        <taxon>Saccharomycotina</taxon>
        <taxon>Pichiomycetes</taxon>
        <taxon>Debaryomycetaceae</taxon>
        <taxon>Candida/Lodderomyces clade</taxon>
        <taxon>Candida</taxon>
    </lineage>
</organism>
<dbReference type="AlphaFoldDB" id="A0A8H7Z7P4"/>
<feature type="region of interest" description="Disordered" evidence="7">
    <location>
        <begin position="712"/>
        <end position="755"/>
    </location>
</feature>
<dbReference type="OrthoDB" id="10261632at2759"/>
<dbReference type="EMBL" id="JAEOAQ010000009">
    <property type="protein sequence ID" value="KAG5416772.1"/>
    <property type="molecule type" value="Genomic_DNA"/>
</dbReference>
<evidence type="ECO:0000256" key="6">
    <source>
        <dbReference type="ARBA" id="ARBA00023136"/>
    </source>
</evidence>
<dbReference type="RefSeq" id="XP_067545888.1">
    <property type="nucleotide sequence ID" value="XM_067694945.1"/>
</dbReference>
<dbReference type="GO" id="GO:0010008">
    <property type="term" value="C:endosome membrane"/>
    <property type="evidence" value="ECO:0007669"/>
    <property type="project" value="UniProtKB-SubCell"/>
</dbReference>
<evidence type="ECO:0000256" key="1">
    <source>
        <dbReference type="ARBA" id="ARBA00004150"/>
    </source>
</evidence>
<keyword evidence="6" id="KW-0472">Membrane</keyword>
<evidence type="ECO:0000256" key="3">
    <source>
        <dbReference type="ARBA" id="ARBA00008628"/>
    </source>
</evidence>
<proteinExistence type="inferred from homology"/>
<dbReference type="InterPro" id="IPR031745">
    <property type="entry name" value="Vps53_C"/>
</dbReference>
<evidence type="ECO:0000256" key="5">
    <source>
        <dbReference type="ARBA" id="ARBA00023034"/>
    </source>
</evidence>
<gene>
    <name evidence="10" type="ORF">I9W82_005736</name>
</gene>
<dbReference type="InterPro" id="IPR039766">
    <property type="entry name" value="Vps53"/>
</dbReference>
<dbReference type="Pfam" id="PF16854">
    <property type="entry name" value="VPS53_C"/>
    <property type="match status" value="1"/>
</dbReference>
<sequence>MDSYNYDPVTHINNIFDAPETLNHLPQALSHIHQYKLQLNHEIETLKSEYDSSTEIDDDITQLVNNIKDVKNSANATKSTIASMTKSIQKLDSCKKNLVLSMTVFKRLQMLVNVNNGLKEILPLRKYEEIYQRLGVMKELLQFFQPYKSIDLINEINLMTIFTQNKLVDDIFLDFEEFLKRNGRGGSDNESKSEENLLYGAKTLEMIDEKNKIKLLNWFHNLQLRDLKNIFSQSDEAGSIENLGRRFIYFNKILDQVNQYAIFPKEWNVIIDIIEEFCKITRSDLSSTLQNKKIDSSTLLDNLTKTIEFEKKLNTEYPSEVEFNISSVFGPYLSIWVQEQDKMLNTKFVEFAATSQLPPELAKDITANIPNIAITSTELFKTYHKLLSQILKLTNGDTIASLARVFNKYLFEYLNRILTPMLPRNDDDIAGEDAIKYLTLLLNTGDYMVGNIEELNEKLELVVSDEVKSRLPTLNSDVFLQLVNKSISALLVKLTNDYKPCWREFFNINWQELDSVNDVSSYMIDIKSITNKNLKLILPLIIRDSYVRNFNDKLVELLVTTIANNLKFIKPLTTTGLEQLLLDVITLKDVCLNFPQLAQKESTKSYTKFVNNHFHELESILKILMVPHSMPVENFIESYFELIGGKSIANFTKILNLAKIDKSNQYKYIENYKLQLSIDNDDEEQATDSTNTTSHQSNNQLLTNLEDDLDNLSASSTPVSANTPAQYPTYNRNGINNNSGAASGKFSSPDMTMKSPKLIPRMNQLEKNIRDLALTGETHVSKFNENFRSNFGRLFRKEER</sequence>
<feature type="domain" description="Vps53 N-terminal" evidence="8">
    <location>
        <begin position="5"/>
        <end position="355"/>
    </location>
</feature>
<comment type="similarity">
    <text evidence="3">Belongs to the VPS53 family.</text>
</comment>
<feature type="compositionally biased region" description="Polar residues" evidence="7">
    <location>
        <begin position="713"/>
        <end position="730"/>
    </location>
</feature>
<evidence type="ECO:0000256" key="2">
    <source>
        <dbReference type="ARBA" id="ARBA00004481"/>
    </source>
</evidence>
<dbReference type="InterPro" id="IPR038260">
    <property type="entry name" value="Vps53_C_sf"/>
</dbReference>
<evidence type="ECO:0000256" key="4">
    <source>
        <dbReference type="ARBA" id="ARBA00022753"/>
    </source>
</evidence>
<evidence type="ECO:0000259" key="8">
    <source>
        <dbReference type="Pfam" id="PF04100"/>
    </source>
</evidence>
<evidence type="ECO:0000259" key="9">
    <source>
        <dbReference type="Pfam" id="PF16854"/>
    </source>
</evidence>
<name>A0A8H7Z7P4_9ASCO</name>
<evidence type="ECO:0000256" key="7">
    <source>
        <dbReference type="SAM" id="MobiDB-lite"/>
    </source>
</evidence>
<protein>
    <submittedName>
        <fullName evidence="10">VPS53</fullName>
    </submittedName>
</protein>
<dbReference type="GO" id="GO:0000938">
    <property type="term" value="C:GARP complex"/>
    <property type="evidence" value="ECO:0007669"/>
    <property type="project" value="InterPro"/>
</dbReference>
<keyword evidence="5" id="KW-0333">Golgi apparatus</keyword>
<dbReference type="PANTHER" id="PTHR12820:SF0">
    <property type="entry name" value="VACUOLAR PROTEIN SORTING-ASSOCIATED PROTEIN 53 HOMOLOG"/>
    <property type="match status" value="1"/>
</dbReference>
<comment type="subcellular location">
    <subcellularLocation>
        <location evidence="2">Endosome membrane</location>
        <topology evidence="2">Peripheral membrane protein</topology>
    </subcellularLocation>
    <subcellularLocation>
        <location evidence="1">Golgi apparatus</location>
        <location evidence="1">trans-Golgi network membrane</location>
        <topology evidence="1">Peripheral membrane protein</topology>
    </subcellularLocation>
</comment>
<dbReference type="Pfam" id="PF04100">
    <property type="entry name" value="Vps53_N"/>
    <property type="match status" value="1"/>
</dbReference>
<comment type="caution">
    <text evidence="10">The sequence shown here is derived from an EMBL/GenBank/DDBJ whole genome shotgun (WGS) entry which is preliminary data.</text>
</comment>
<dbReference type="GO" id="GO:0042147">
    <property type="term" value="P:retrograde transport, endosome to Golgi"/>
    <property type="evidence" value="ECO:0007669"/>
    <property type="project" value="InterPro"/>
</dbReference>
<feature type="compositionally biased region" description="Low complexity" evidence="7">
    <location>
        <begin position="731"/>
        <end position="744"/>
    </location>
</feature>